<gene>
    <name evidence="1" type="ORF">KCTCHS21_54780</name>
</gene>
<keyword evidence="2" id="KW-1185">Reference proteome</keyword>
<sequence length="380" mass="42745">MGIAGLELFNYFLFDRKPLPYNQLPYGNCSERTIEIPIAIQFLLEAGAGKQEPFLEIGNVLAYYQALLDPHPSLANRHILDKFEEAPGVMNIDLMDYEKKHSLIVCLSTVEHIGQHAYGESKSGDGEIPLTAIRQIYNLLEPGGTALLTVPYGKLMDAGWLIQFSAEYLDLLFDAYGVPRDAASISYFQKQDMDMHLDVPRQAWIQCEKEALAETRFDSPFMFANGIAIIRLQKIGNDIPTATIPLTQTKNLHYTPAAAVTNLYFTPFIRPTGFDKDGRLPAHFPGYIFYGPSISLAPRRYLIQASVEIIGQGEFTIDITSDSCNKLLWSQTLSGSQYVEATLILTQEENNVDIRFYKHNTSECYIKVPSLLLTEEKNHS</sequence>
<evidence type="ECO:0000313" key="1">
    <source>
        <dbReference type="EMBL" id="BBI36079.1"/>
    </source>
</evidence>
<reference evidence="1 2" key="1">
    <citation type="submission" date="2019-01" db="EMBL/GenBank/DDBJ databases">
        <title>Complete genome sequence of Cohnella hallensis HS21 isolated from Korean fir (Abies koreana) rhizospheric soil.</title>
        <authorList>
            <person name="Jiang L."/>
            <person name="Kang S.W."/>
            <person name="Kim S."/>
            <person name="Jung J."/>
            <person name="Kim C.Y."/>
            <person name="Kim D.H."/>
            <person name="Kim S.W."/>
            <person name="Lee J."/>
        </authorList>
    </citation>
    <scope>NUCLEOTIDE SEQUENCE [LARGE SCALE GENOMIC DNA]</scope>
    <source>
        <strain evidence="1 2">HS21</strain>
    </source>
</reference>
<dbReference type="KEGG" id="cohn:KCTCHS21_54780"/>
<accession>A0A3T1DDB4</accession>
<evidence type="ECO:0008006" key="3">
    <source>
        <dbReference type="Google" id="ProtNLM"/>
    </source>
</evidence>
<dbReference type="RefSeq" id="WP_130615278.1">
    <property type="nucleotide sequence ID" value="NZ_AP019400.1"/>
</dbReference>
<dbReference type="SUPFAM" id="SSF53335">
    <property type="entry name" value="S-adenosyl-L-methionine-dependent methyltransferases"/>
    <property type="match status" value="1"/>
</dbReference>
<proteinExistence type="predicted"/>
<dbReference type="Proteomes" id="UP000289856">
    <property type="component" value="Chromosome"/>
</dbReference>
<dbReference type="OrthoDB" id="9780415at2"/>
<protein>
    <recommendedName>
        <fullName evidence="3">Methyltransferase type 11 domain-containing protein</fullName>
    </recommendedName>
</protein>
<organism evidence="1 2">
    <name type="scientific">Cohnella abietis</name>
    <dbReference type="NCBI Taxonomy" id="2507935"/>
    <lineage>
        <taxon>Bacteria</taxon>
        <taxon>Bacillati</taxon>
        <taxon>Bacillota</taxon>
        <taxon>Bacilli</taxon>
        <taxon>Bacillales</taxon>
        <taxon>Paenibacillaceae</taxon>
        <taxon>Cohnella</taxon>
    </lineage>
</organism>
<dbReference type="Gene3D" id="3.40.50.150">
    <property type="entry name" value="Vaccinia Virus protein VP39"/>
    <property type="match status" value="1"/>
</dbReference>
<dbReference type="EMBL" id="AP019400">
    <property type="protein sequence ID" value="BBI36079.1"/>
    <property type="molecule type" value="Genomic_DNA"/>
</dbReference>
<evidence type="ECO:0000313" key="2">
    <source>
        <dbReference type="Proteomes" id="UP000289856"/>
    </source>
</evidence>
<dbReference type="AlphaFoldDB" id="A0A3T1DDB4"/>
<dbReference type="InterPro" id="IPR029063">
    <property type="entry name" value="SAM-dependent_MTases_sf"/>
</dbReference>
<name>A0A3T1DDB4_9BACL</name>